<dbReference type="EMBL" id="CP060054">
    <property type="protein sequence ID" value="QNE07725.1"/>
    <property type="molecule type" value="Genomic_DNA"/>
</dbReference>
<protein>
    <submittedName>
        <fullName evidence="2">Uncharacterized protein</fullName>
    </submittedName>
</protein>
<keyword evidence="1" id="KW-0732">Signal</keyword>
<proteinExistence type="predicted"/>
<evidence type="ECO:0000313" key="3">
    <source>
        <dbReference type="Proteomes" id="UP000515297"/>
    </source>
</evidence>
<sequence>MKTLLALLAVPLAFTAVPAMANDCTTAAAKQTAAGNEAVVRNMLAYAYEQGEPRETDCRTGGVVAIKPPAPAPKIICVDCPKGQPTTSVA</sequence>
<dbReference type="AlphaFoldDB" id="A0A7G6W160"/>
<accession>A0A7G6W160</accession>
<dbReference type="RefSeq" id="WP_185886160.1">
    <property type="nucleotide sequence ID" value="NZ_CP060054.1"/>
</dbReference>
<gene>
    <name evidence="2" type="ORF">H4O24_20080</name>
</gene>
<keyword evidence="2" id="KW-0614">Plasmid</keyword>
<feature type="signal peptide" evidence="1">
    <location>
        <begin position="1"/>
        <end position="21"/>
    </location>
</feature>
<evidence type="ECO:0000256" key="1">
    <source>
        <dbReference type="SAM" id="SignalP"/>
    </source>
</evidence>
<organism evidence="2 3">
    <name type="scientific">Croceicoccus marinus</name>
    <dbReference type="NCBI Taxonomy" id="450378"/>
    <lineage>
        <taxon>Bacteria</taxon>
        <taxon>Pseudomonadati</taxon>
        <taxon>Pseudomonadota</taxon>
        <taxon>Alphaproteobacteria</taxon>
        <taxon>Sphingomonadales</taxon>
        <taxon>Erythrobacteraceae</taxon>
        <taxon>Croceicoccus</taxon>
    </lineage>
</organism>
<evidence type="ECO:0000313" key="2">
    <source>
        <dbReference type="EMBL" id="QNE07725.1"/>
    </source>
</evidence>
<reference evidence="2 3" key="1">
    <citation type="submission" date="2020-08" db="EMBL/GenBank/DDBJ databases">
        <authorList>
            <person name="Liu G."/>
            <person name="Sun C."/>
        </authorList>
    </citation>
    <scope>NUCLEOTIDE SEQUENCE [LARGE SCALE GENOMIC DNA]</scope>
    <source>
        <strain evidence="2 3">OT19</strain>
        <plasmid evidence="2 3">plas2</plasmid>
    </source>
</reference>
<name>A0A7G6W160_9SPHN</name>
<feature type="chain" id="PRO_5028943982" evidence="1">
    <location>
        <begin position="22"/>
        <end position="90"/>
    </location>
</feature>
<dbReference type="Proteomes" id="UP000515297">
    <property type="component" value="Plasmid plas2"/>
</dbReference>
<geneLocation type="plasmid" evidence="2 3">
    <name>plas2</name>
</geneLocation>